<dbReference type="eggNOG" id="ENOG502T8P5">
    <property type="taxonomic scope" value="Eukaryota"/>
</dbReference>
<gene>
    <name evidence="2" type="primary">Dvir\GJ22858</name>
    <name evidence="2" type="ORF">Dvir_GJ22858</name>
</gene>
<feature type="chain" id="PRO_5002816840" evidence="1">
    <location>
        <begin position="18"/>
        <end position="87"/>
    </location>
</feature>
<keyword evidence="3" id="KW-1185">Reference proteome</keyword>
<name>B4LXH2_DROVI</name>
<organism evidence="2 3">
    <name type="scientific">Drosophila virilis</name>
    <name type="common">Fruit fly</name>
    <dbReference type="NCBI Taxonomy" id="7244"/>
    <lineage>
        <taxon>Eukaryota</taxon>
        <taxon>Metazoa</taxon>
        <taxon>Ecdysozoa</taxon>
        <taxon>Arthropoda</taxon>
        <taxon>Hexapoda</taxon>
        <taxon>Insecta</taxon>
        <taxon>Pterygota</taxon>
        <taxon>Neoptera</taxon>
        <taxon>Endopterygota</taxon>
        <taxon>Diptera</taxon>
        <taxon>Brachycera</taxon>
        <taxon>Muscomorpha</taxon>
        <taxon>Ephydroidea</taxon>
        <taxon>Drosophilidae</taxon>
        <taxon>Drosophila</taxon>
    </lineage>
</organism>
<dbReference type="OrthoDB" id="6369184at2759"/>
<dbReference type="EMBL" id="CH940650">
    <property type="protein sequence ID" value="EDW67850.1"/>
    <property type="molecule type" value="Genomic_DNA"/>
</dbReference>
<evidence type="ECO:0000256" key="1">
    <source>
        <dbReference type="SAM" id="SignalP"/>
    </source>
</evidence>
<evidence type="ECO:0000313" key="3">
    <source>
        <dbReference type="Proteomes" id="UP000008792"/>
    </source>
</evidence>
<protein>
    <submittedName>
        <fullName evidence="2">Uncharacterized protein</fullName>
    </submittedName>
</protein>
<accession>B4LXH2</accession>
<feature type="signal peptide" evidence="1">
    <location>
        <begin position="1"/>
        <end position="17"/>
    </location>
</feature>
<reference evidence="2 3" key="1">
    <citation type="journal article" date="2007" name="Nature">
        <title>Evolution of genes and genomes on the Drosophila phylogeny.</title>
        <authorList>
            <consortium name="Drosophila 12 Genomes Consortium"/>
            <person name="Clark A.G."/>
            <person name="Eisen M.B."/>
            <person name="Smith D.R."/>
            <person name="Bergman C.M."/>
            <person name="Oliver B."/>
            <person name="Markow T.A."/>
            <person name="Kaufman T.C."/>
            <person name="Kellis M."/>
            <person name="Gelbart W."/>
            <person name="Iyer V.N."/>
            <person name="Pollard D.A."/>
            <person name="Sackton T.B."/>
            <person name="Larracuente A.M."/>
            <person name="Singh N.D."/>
            <person name="Abad J.P."/>
            <person name="Abt D.N."/>
            <person name="Adryan B."/>
            <person name="Aguade M."/>
            <person name="Akashi H."/>
            <person name="Anderson W.W."/>
            <person name="Aquadro C.F."/>
            <person name="Ardell D.H."/>
            <person name="Arguello R."/>
            <person name="Artieri C.G."/>
            <person name="Barbash D.A."/>
            <person name="Barker D."/>
            <person name="Barsanti P."/>
            <person name="Batterham P."/>
            <person name="Batzoglou S."/>
            <person name="Begun D."/>
            <person name="Bhutkar A."/>
            <person name="Blanco E."/>
            <person name="Bosak S.A."/>
            <person name="Bradley R.K."/>
            <person name="Brand A.D."/>
            <person name="Brent M.R."/>
            <person name="Brooks A.N."/>
            <person name="Brown R.H."/>
            <person name="Butlin R.K."/>
            <person name="Caggese C."/>
            <person name="Calvi B.R."/>
            <person name="Bernardo de Carvalho A."/>
            <person name="Caspi A."/>
            <person name="Castrezana S."/>
            <person name="Celniker S.E."/>
            <person name="Chang J.L."/>
            <person name="Chapple C."/>
            <person name="Chatterji S."/>
            <person name="Chinwalla A."/>
            <person name="Civetta A."/>
            <person name="Clifton S.W."/>
            <person name="Comeron J.M."/>
            <person name="Costello J.C."/>
            <person name="Coyne J.A."/>
            <person name="Daub J."/>
            <person name="David R.G."/>
            <person name="Delcher A.L."/>
            <person name="Delehaunty K."/>
            <person name="Do C.B."/>
            <person name="Ebling H."/>
            <person name="Edwards K."/>
            <person name="Eickbush T."/>
            <person name="Evans J.D."/>
            <person name="Filipski A."/>
            <person name="Findeiss S."/>
            <person name="Freyhult E."/>
            <person name="Fulton L."/>
            <person name="Fulton R."/>
            <person name="Garcia A.C."/>
            <person name="Gardiner A."/>
            <person name="Garfield D.A."/>
            <person name="Garvin B.E."/>
            <person name="Gibson G."/>
            <person name="Gilbert D."/>
            <person name="Gnerre S."/>
            <person name="Godfrey J."/>
            <person name="Good R."/>
            <person name="Gotea V."/>
            <person name="Gravely B."/>
            <person name="Greenberg A.J."/>
            <person name="Griffiths-Jones S."/>
            <person name="Gross S."/>
            <person name="Guigo R."/>
            <person name="Gustafson E.A."/>
            <person name="Haerty W."/>
            <person name="Hahn M.W."/>
            <person name="Halligan D.L."/>
            <person name="Halpern A.L."/>
            <person name="Halter G.M."/>
            <person name="Han M.V."/>
            <person name="Heger A."/>
            <person name="Hillier L."/>
            <person name="Hinrichs A.S."/>
            <person name="Holmes I."/>
            <person name="Hoskins R.A."/>
            <person name="Hubisz M.J."/>
            <person name="Hultmark D."/>
            <person name="Huntley M.A."/>
            <person name="Jaffe D.B."/>
            <person name="Jagadeeshan S."/>
            <person name="Jeck W.R."/>
            <person name="Johnson J."/>
            <person name="Jones C.D."/>
            <person name="Jordan W.C."/>
            <person name="Karpen G.H."/>
            <person name="Kataoka E."/>
            <person name="Keightley P.D."/>
            <person name="Kheradpour P."/>
            <person name="Kirkness E.F."/>
            <person name="Koerich L.B."/>
            <person name="Kristiansen K."/>
            <person name="Kudrna D."/>
            <person name="Kulathinal R.J."/>
            <person name="Kumar S."/>
            <person name="Kwok R."/>
            <person name="Lander E."/>
            <person name="Langley C.H."/>
            <person name="Lapoint R."/>
            <person name="Lazzaro B.P."/>
            <person name="Lee S.J."/>
            <person name="Levesque L."/>
            <person name="Li R."/>
            <person name="Lin C.F."/>
            <person name="Lin M.F."/>
            <person name="Lindblad-Toh K."/>
            <person name="Llopart A."/>
            <person name="Long M."/>
            <person name="Low L."/>
            <person name="Lozovsky E."/>
            <person name="Lu J."/>
            <person name="Luo M."/>
            <person name="Machado C.A."/>
            <person name="Makalowski W."/>
            <person name="Marzo M."/>
            <person name="Matsuda M."/>
            <person name="Matzkin L."/>
            <person name="McAllister B."/>
            <person name="McBride C.S."/>
            <person name="McKernan B."/>
            <person name="McKernan K."/>
            <person name="Mendez-Lago M."/>
            <person name="Minx P."/>
            <person name="Mollenhauer M.U."/>
            <person name="Montooth K."/>
            <person name="Mount S.M."/>
            <person name="Mu X."/>
            <person name="Myers E."/>
            <person name="Negre B."/>
            <person name="Newfeld S."/>
            <person name="Nielsen R."/>
            <person name="Noor M.A."/>
            <person name="O'Grady P."/>
            <person name="Pachter L."/>
            <person name="Papaceit M."/>
            <person name="Parisi M.J."/>
            <person name="Parisi M."/>
            <person name="Parts L."/>
            <person name="Pedersen J.S."/>
            <person name="Pesole G."/>
            <person name="Phillippy A.M."/>
            <person name="Ponting C.P."/>
            <person name="Pop M."/>
            <person name="Porcelli D."/>
            <person name="Powell J.R."/>
            <person name="Prohaska S."/>
            <person name="Pruitt K."/>
            <person name="Puig M."/>
            <person name="Quesneville H."/>
            <person name="Ram K.R."/>
            <person name="Rand D."/>
            <person name="Rasmussen M.D."/>
            <person name="Reed L.K."/>
            <person name="Reenan R."/>
            <person name="Reily A."/>
            <person name="Remington K.A."/>
            <person name="Rieger T.T."/>
            <person name="Ritchie M.G."/>
            <person name="Robin C."/>
            <person name="Rogers Y.H."/>
            <person name="Rohde C."/>
            <person name="Rozas J."/>
            <person name="Rubenfield M.J."/>
            <person name="Ruiz A."/>
            <person name="Russo S."/>
            <person name="Salzberg S.L."/>
            <person name="Sanchez-Gracia A."/>
            <person name="Saranga D.J."/>
            <person name="Sato H."/>
            <person name="Schaeffer S.W."/>
            <person name="Schatz M.C."/>
            <person name="Schlenke T."/>
            <person name="Schwartz R."/>
            <person name="Segarra C."/>
            <person name="Singh R.S."/>
            <person name="Sirot L."/>
            <person name="Sirota M."/>
            <person name="Sisneros N.B."/>
            <person name="Smith C.D."/>
            <person name="Smith T.F."/>
            <person name="Spieth J."/>
            <person name="Stage D.E."/>
            <person name="Stark A."/>
            <person name="Stephan W."/>
            <person name="Strausberg R.L."/>
            <person name="Strempel S."/>
            <person name="Sturgill D."/>
            <person name="Sutton G."/>
            <person name="Sutton G.G."/>
            <person name="Tao W."/>
            <person name="Teichmann S."/>
            <person name="Tobari Y.N."/>
            <person name="Tomimura Y."/>
            <person name="Tsolas J.M."/>
            <person name="Valente V.L."/>
            <person name="Venter E."/>
            <person name="Venter J.C."/>
            <person name="Vicario S."/>
            <person name="Vieira F.G."/>
            <person name="Vilella A.J."/>
            <person name="Villasante A."/>
            <person name="Walenz B."/>
            <person name="Wang J."/>
            <person name="Wasserman M."/>
            <person name="Watts T."/>
            <person name="Wilson D."/>
            <person name="Wilson R.K."/>
            <person name="Wing R.A."/>
            <person name="Wolfner M.F."/>
            <person name="Wong A."/>
            <person name="Wong G.K."/>
            <person name="Wu C.I."/>
            <person name="Wu G."/>
            <person name="Yamamoto D."/>
            <person name="Yang H.P."/>
            <person name="Yang S.P."/>
            <person name="Yorke J.A."/>
            <person name="Yoshida K."/>
            <person name="Zdobnov E."/>
            <person name="Zhang P."/>
            <person name="Zhang Y."/>
            <person name="Zimin A.V."/>
            <person name="Baldwin J."/>
            <person name="Abdouelleil A."/>
            <person name="Abdulkadir J."/>
            <person name="Abebe A."/>
            <person name="Abera B."/>
            <person name="Abreu J."/>
            <person name="Acer S.C."/>
            <person name="Aftuck L."/>
            <person name="Alexander A."/>
            <person name="An P."/>
            <person name="Anderson E."/>
            <person name="Anderson S."/>
            <person name="Arachi H."/>
            <person name="Azer M."/>
            <person name="Bachantsang P."/>
            <person name="Barry A."/>
            <person name="Bayul T."/>
            <person name="Berlin A."/>
            <person name="Bessette D."/>
            <person name="Bloom T."/>
            <person name="Blye J."/>
            <person name="Boguslavskiy L."/>
            <person name="Bonnet C."/>
            <person name="Boukhgalter B."/>
            <person name="Bourzgui I."/>
            <person name="Brown A."/>
            <person name="Cahill P."/>
            <person name="Channer S."/>
            <person name="Cheshatsang Y."/>
            <person name="Chuda L."/>
            <person name="Citroen M."/>
            <person name="Collymore A."/>
            <person name="Cooke P."/>
            <person name="Costello M."/>
            <person name="D'Aco K."/>
            <person name="Daza R."/>
            <person name="De Haan G."/>
            <person name="DeGray S."/>
            <person name="DeMaso C."/>
            <person name="Dhargay N."/>
            <person name="Dooley K."/>
            <person name="Dooley E."/>
            <person name="Doricent M."/>
            <person name="Dorje P."/>
            <person name="Dorjee K."/>
            <person name="Dupes A."/>
            <person name="Elong R."/>
            <person name="Falk J."/>
            <person name="Farina A."/>
            <person name="Faro S."/>
            <person name="Ferguson D."/>
            <person name="Fisher S."/>
            <person name="Foley C.D."/>
            <person name="Franke A."/>
            <person name="Friedrich D."/>
            <person name="Gadbois L."/>
            <person name="Gearin G."/>
            <person name="Gearin C.R."/>
            <person name="Giannoukos G."/>
            <person name="Goode T."/>
            <person name="Graham J."/>
            <person name="Grandbois E."/>
            <person name="Grewal S."/>
            <person name="Gyaltsen K."/>
            <person name="Hafez N."/>
            <person name="Hagos B."/>
            <person name="Hall J."/>
            <person name="Henson C."/>
            <person name="Hollinger A."/>
            <person name="Honan T."/>
            <person name="Huard M.D."/>
            <person name="Hughes L."/>
            <person name="Hurhula B."/>
            <person name="Husby M.E."/>
            <person name="Kamat A."/>
            <person name="Kanga B."/>
            <person name="Kashin S."/>
            <person name="Khazanovich D."/>
            <person name="Kisner P."/>
            <person name="Lance K."/>
            <person name="Lara M."/>
            <person name="Lee W."/>
            <person name="Lennon N."/>
            <person name="Letendre F."/>
            <person name="LeVine R."/>
            <person name="Lipovsky A."/>
            <person name="Liu X."/>
            <person name="Liu J."/>
            <person name="Liu S."/>
            <person name="Lokyitsang T."/>
            <person name="Lokyitsang Y."/>
            <person name="Lubonja R."/>
            <person name="Lui A."/>
            <person name="MacDonald P."/>
            <person name="Magnisalis V."/>
            <person name="Maru K."/>
            <person name="Matthews C."/>
            <person name="McCusker W."/>
            <person name="McDonough S."/>
            <person name="Mehta T."/>
            <person name="Meldrim J."/>
            <person name="Meneus L."/>
            <person name="Mihai O."/>
            <person name="Mihalev A."/>
            <person name="Mihova T."/>
            <person name="Mittelman R."/>
            <person name="Mlenga V."/>
            <person name="Montmayeur A."/>
            <person name="Mulrain L."/>
            <person name="Navidi A."/>
            <person name="Naylor J."/>
            <person name="Negash T."/>
            <person name="Nguyen T."/>
            <person name="Nguyen N."/>
            <person name="Nicol R."/>
            <person name="Norbu C."/>
            <person name="Norbu N."/>
            <person name="Novod N."/>
            <person name="O'Neill B."/>
            <person name="Osman S."/>
            <person name="Markiewicz E."/>
            <person name="Oyono O.L."/>
            <person name="Patti C."/>
            <person name="Phunkhang P."/>
            <person name="Pierre F."/>
            <person name="Priest M."/>
            <person name="Raghuraman S."/>
            <person name="Rege F."/>
            <person name="Reyes R."/>
            <person name="Rise C."/>
            <person name="Rogov P."/>
            <person name="Ross K."/>
            <person name="Ryan E."/>
            <person name="Settipalli S."/>
            <person name="Shea T."/>
            <person name="Sherpa N."/>
            <person name="Shi L."/>
            <person name="Shih D."/>
            <person name="Sparrow T."/>
            <person name="Spaulding J."/>
            <person name="Stalker J."/>
            <person name="Stange-Thomann N."/>
            <person name="Stavropoulos S."/>
            <person name="Stone C."/>
            <person name="Strader C."/>
            <person name="Tesfaye S."/>
            <person name="Thomson T."/>
            <person name="Thoulutsang Y."/>
            <person name="Thoulutsang D."/>
            <person name="Topham K."/>
            <person name="Topping I."/>
            <person name="Tsamla T."/>
            <person name="Vassiliev H."/>
            <person name="Vo A."/>
            <person name="Wangchuk T."/>
            <person name="Wangdi T."/>
            <person name="Weiand M."/>
            <person name="Wilkinson J."/>
            <person name="Wilson A."/>
            <person name="Yadav S."/>
            <person name="Young G."/>
            <person name="Yu Q."/>
            <person name="Zembek L."/>
            <person name="Zhong D."/>
            <person name="Zimmer A."/>
            <person name="Zwirko Z."/>
            <person name="Jaffe D.B."/>
            <person name="Alvarez P."/>
            <person name="Brockman W."/>
            <person name="Butler J."/>
            <person name="Chin C."/>
            <person name="Gnerre S."/>
            <person name="Grabherr M."/>
            <person name="Kleber M."/>
            <person name="Mauceli E."/>
            <person name="MacCallum I."/>
        </authorList>
    </citation>
    <scope>NUCLEOTIDE SEQUENCE [LARGE SCALE GENOMIC DNA]</scope>
    <source>
        <strain evidence="3">Tucson 15010-1051.87</strain>
    </source>
</reference>
<sequence>MAAVCLTLVLALILASGQRAAGNKQSQLWLDCSCLHANERNATQWGSLSINASQALGAKNNCLMIFIGGMADELVAFQLQQLQLRPG</sequence>
<keyword evidence="1" id="KW-0732">Signal</keyword>
<dbReference type="AlphaFoldDB" id="B4LXH2"/>
<dbReference type="InParanoid" id="B4LXH2"/>
<dbReference type="HOGENOM" id="CLU_2266484_0_0_1"/>
<dbReference type="Proteomes" id="UP000008792">
    <property type="component" value="Unassembled WGS sequence"/>
</dbReference>
<dbReference type="PhylomeDB" id="B4LXH2"/>
<dbReference type="OMA" id="SHLWLDC"/>
<proteinExistence type="predicted"/>
<dbReference type="STRING" id="7244.B4LXH2"/>
<evidence type="ECO:0000313" key="2">
    <source>
        <dbReference type="EMBL" id="EDW67850.1"/>
    </source>
</evidence>